<dbReference type="SUPFAM" id="SSF81296">
    <property type="entry name" value="E set domains"/>
    <property type="match status" value="1"/>
</dbReference>
<evidence type="ECO:0000256" key="1">
    <source>
        <dbReference type="SAM" id="MobiDB-lite"/>
    </source>
</evidence>
<dbReference type="Proteomes" id="UP000799429">
    <property type="component" value="Unassembled WGS sequence"/>
</dbReference>
<feature type="domain" description="Arrestin C-terminal-like" evidence="2">
    <location>
        <begin position="367"/>
        <end position="515"/>
    </location>
</feature>
<feature type="compositionally biased region" description="Polar residues" evidence="1">
    <location>
        <begin position="16"/>
        <end position="32"/>
    </location>
</feature>
<dbReference type="InterPro" id="IPR014756">
    <property type="entry name" value="Ig_E-set"/>
</dbReference>
<feature type="region of interest" description="Disordered" evidence="1">
    <location>
        <begin position="1"/>
        <end position="125"/>
    </location>
</feature>
<dbReference type="OrthoDB" id="298939at2759"/>
<feature type="region of interest" description="Disordered" evidence="1">
    <location>
        <begin position="534"/>
        <end position="565"/>
    </location>
</feature>
<feature type="non-terminal residue" evidence="3">
    <location>
        <position position="682"/>
    </location>
</feature>
<feature type="compositionally biased region" description="Basic residues" evidence="1">
    <location>
        <begin position="35"/>
        <end position="57"/>
    </location>
</feature>
<gene>
    <name evidence="3" type="ORF">M501DRAFT_912549</name>
</gene>
<organism evidence="3 4">
    <name type="scientific">Patellaria atrata CBS 101060</name>
    <dbReference type="NCBI Taxonomy" id="1346257"/>
    <lineage>
        <taxon>Eukaryota</taxon>
        <taxon>Fungi</taxon>
        <taxon>Dikarya</taxon>
        <taxon>Ascomycota</taxon>
        <taxon>Pezizomycotina</taxon>
        <taxon>Dothideomycetes</taxon>
        <taxon>Dothideomycetes incertae sedis</taxon>
        <taxon>Patellariales</taxon>
        <taxon>Patellariaceae</taxon>
        <taxon>Patellaria</taxon>
    </lineage>
</organism>
<evidence type="ECO:0000313" key="4">
    <source>
        <dbReference type="Proteomes" id="UP000799429"/>
    </source>
</evidence>
<comment type="caution">
    <text evidence="3">The sequence shown here is derived from an EMBL/GenBank/DDBJ whole genome shotgun (WGS) entry which is preliminary data.</text>
</comment>
<dbReference type="AlphaFoldDB" id="A0A9P4S9X4"/>
<name>A0A9P4S9X4_9PEZI</name>
<reference evidence="3" key="1">
    <citation type="journal article" date="2020" name="Stud. Mycol.">
        <title>101 Dothideomycetes genomes: a test case for predicting lifestyles and emergence of pathogens.</title>
        <authorList>
            <person name="Haridas S."/>
            <person name="Albert R."/>
            <person name="Binder M."/>
            <person name="Bloem J."/>
            <person name="Labutti K."/>
            <person name="Salamov A."/>
            <person name="Andreopoulos B."/>
            <person name="Baker S."/>
            <person name="Barry K."/>
            <person name="Bills G."/>
            <person name="Bluhm B."/>
            <person name="Cannon C."/>
            <person name="Castanera R."/>
            <person name="Culley D."/>
            <person name="Daum C."/>
            <person name="Ezra D."/>
            <person name="Gonzalez J."/>
            <person name="Henrissat B."/>
            <person name="Kuo A."/>
            <person name="Liang C."/>
            <person name="Lipzen A."/>
            <person name="Lutzoni F."/>
            <person name="Magnuson J."/>
            <person name="Mondo S."/>
            <person name="Nolan M."/>
            <person name="Ohm R."/>
            <person name="Pangilinan J."/>
            <person name="Park H.-J."/>
            <person name="Ramirez L."/>
            <person name="Alfaro M."/>
            <person name="Sun H."/>
            <person name="Tritt A."/>
            <person name="Yoshinaga Y."/>
            <person name="Zwiers L.-H."/>
            <person name="Turgeon B."/>
            <person name="Goodwin S."/>
            <person name="Spatafora J."/>
            <person name="Crous P."/>
            <person name="Grigoriev I."/>
        </authorList>
    </citation>
    <scope>NUCLEOTIDE SEQUENCE</scope>
    <source>
        <strain evidence="3">CBS 101060</strain>
    </source>
</reference>
<dbReference type="Pfam" id="PF02752">
    <property type="entry name" value="Arrestin_C"/>
    <property type="match status" value="1"/>
</dbReference>
<dbReference type="InterPro" id="IPR011022">
    <property type="entry name" value="Arrestin_C-like"/>
</dbReference>
<protein>
    <recommendedName>
        <fullName evidence="2">Arrestin C-terminal-like domain-containing protein</fullName>
    </recommendedName>
</protein>
<keyword evidence="4" id="KW-1185">Reference proteome</keyword>
<accession>A0A9P4S9X4</accession>
<sequence length="682" mass="76088">RPLSDIREMTEPSLIDTANTKPISGHSQIQNDRNSRHRSNSRTRSVSRKSSLRRRLSGKTTRATSPGNKVDGEARGRRSPVLSPGSQRSRASVYNIPVGAIPTRSVSQDRHSPPLRKQNLVLNLPPPRGFGYSIPNRGQSNSPVRHIAERLDPIASNGLRRAPSRTFIRTVQPNDILDYPTHRHPRVSAELHLSAGLFVGGGSMEGHVRLVIDDIDRLRHKRALALARISVDLLGIEELSESKRSIFLNLATELVDSENPPPHGMVESLKQISPIDPFWLMTPSSCVLPFLLSLPLDVGPPPFQSKHAKIRYSLSVTLLIREAGRQYLVRTSQDVAVLSVYDPEKALMSLPSPLTASDEWIKQRDSSQETIRLTAGLHRQVWVSGTCIFIDIHIANHSRKSVKKLELQLERDILTYKHAAASTLQKSASQARIFDSNERSIITRQVTKSGTNGWSGVSPHSNDIRTCDLDLPRGHATVKCGKYFEVRYFINIIASSSRTKLVTVQLPIVLIHMNSLDVVPNSVAQVAAAIEEKRGGERPFRSYSRHSGTGSPRVSKKTSRSVQGRAFAAPRIQSLDRARSVADDLRQIGQIIQHSPRRYQQIRHVRHDSEYKYHTPPSNRKGRVLEDEAASLIKRQLRHVRSNETNKTNKTGVASMLNRRGTASALGFREAEVEEDMKLAGL</sequence>
<evidence type="ECO:0000313" key="3">
    <source>
        <dbReference type="EMBL" id="KAF2837967.1"/>
    </source>
</evidence>
<feature type="non-terminal residue" evidence="3">
    <location>
        <position position="1"/>
    </location>
</feature>
<dbReference type="InterPro" id="IPR014752">
    <property type="entry name" value="Arrestin-like_C"/>
</dbReference>
<dbReference type="EMBL" id="MU006098">
    <property type="protein sequence ID" value="KAF2837967.1"/>
    <property type="molecule type" value="Genomic_DNA"/>
</dbReference>
<dbReference type="SMART" id="SM01017">
    <property type="entry name" value="Arrestin_C"/>
    <property type="match status" value="1"/>
</dbReference>
<feature type="compositionally biased region" description="Basic and acidic residues" evidence="1">
    <location>
        <begin position="1"/>
        <end position="10"/>
    </location>
</feature>
<evidence type="ECO:0000259" key="2">
    <source>
        <dbReference type="SMART" id="SM01017"/>
    </source>
</evidence>
<proteinExistence type="predicted"/>
<dbReference type="Gene3D" id="2.60.40.640">
    <property type="match status" value="1"/>
</dbReference>